<dbReference type="EMBL" id="GBXM01106865">
    <property type="protein sequence ID" value="JAH01712.1"/>
    <property type="molecule type" value="Transcribed_RNA"/>
</dbReference>
<dbReference type="AlphaFoldDB" id="A0A0E9PBQ1"/>
<reference evidence="1" key="1">
    <citation type="submission" date="2014-11" db="EMBL/GenBank/DDBJ databases">
        <authorList>
            <person name="Amaro Gonzalez C."/>
        </authorList>
    </citation>
    <scope>NUCLEOTIDE SEQUENCE</scope>
</reference>
<accession>A0A0E9PBQ1</accession>
<organism evidence="1">
    <name type="scientific">Anguilla anguilla</name>
    <name type="common">European freshwater eel</name>
    <name type="synonym">Muraena anguilla</name>
    <dbReference type="NCBI Taxonomy" id="7936"/>
    <lineage>
        <taxon>Eukaryota</taxon>
        <taxon>Metazoa</taxon>
        <taxon>Chordata</taxon>
        <taxon>Craniata</taxon>
        <taxon>Vertebrata</taxon>
        <taxon>Euteleostomi</taxon>
        <taxon>Actinopterygii</taxon>
        <taxon>Neopterygii</taxon>
        <taxon>Teleostei</taxon>
        <taxon>Anguilliformes</taxon>
        <taxon>Anguillidae</taxon>
        <taxon>Anguilla</taxon>
    </lineage>
</organism>
<evidence type="ECO:0000313" key="1">
    <source>
        <dbReference type="EMBL" id="JAH01712.1"/>
    </source>
</evidence>
<sequence length="43" mass="5135">MVYALTRRFTTRIDLIRFMFSSPYVRLYFICSFSCGLKCITLT</sequence>
<reference evidence="1" key="2">
    <citation type="journal article" date="2015" name="Fish Shellfish Immunol.">
        <title>Early steps in the European eel (Anguilla anguilla)-Vibrio vulnificus interaction in the gills: Role of the RtxA13 toxin.</title>
        <authorList>
            <person name="Callol A."/>
            <person name="Pajuelo D."/>
            <person name="Ebbesson L."/>
            <person name="Teles M."/>
            <person name="MacKenzie S."/>
            <person name="Amaro C."/>
        </authorList>
    </citation>
    <scope>NUCLEOTIDE SEQUENCE</scope>
</reference>
<protein>
    <submittedName>
        <fullName evidence="1">Uncharacterized protein</fullName>
    </submittedName>
</protein>
<proteinExistence type="predicted"/>
<name>A0A0E9PBQ1_ANGAN</name>